<evidence type="ECO:0000313" key="4">
    <source>
        <dbReference type="Proteomes" id="UP001595075"/>
    </source>
</evidence>
<name>A0ABR4CUD5_9HELO</name>
<comment type="caution">
    <text evidence="3">The sequence shown here is derived from an EMBL/GenBank/DDBJ whole genome shotgun (WGS) entry which is preliminary data.</text>
</comment>
<accession>A0ABR4CUD5</accession>
<sequence length="267" mass="30076">MATPASAPAPAPASARASPAASQLRNSYPSHWQFTGNSESYHSTFTLFGQLPIELRLSIWNFSRPDSWTLHLCHRRSGRTFITTEVHSDSRREAVPEILHVNQESRTLALKLYEVVHAGWVGKPVYFDSARDAFNVEAVCHLDTILIDSGIMQVPWAHILEPAPPKVEIVDWPAKLRHIQFITFPLLEFGYLQKFSALENIVVSDHYNPAEYVPYKQKFREVPLYGYLEANLLTVVKAWTGYESGLWTGSKDKLPLLTIYPGGPTSA</sequence>
<evidence type="ECO:0000256" key="1">
    <source>
        <dbReference type="SAM" id="MobiDB-lite"/>
    </source>
</evidence>
<gene>
    <name evidence="3" type="ORF">VTL71DRAFT_10307</name>
</gene>
<dbReference type="PANTHER" id="PTHR35910">
    <property type="entry name" value="2EXR DOMAIN-CONTAINING PROTEIN"/>
    <property type="match status" value="1"/>
</dbReference>
<dbReference type="EMBL" id="JAZHXI010000003">
    <property type="protein sequence ID" value="KAL2072983.1"/>
    <property type="molecule type" value="Genomic_DNA"/>
</dbReference>
<dbReference type="PANTHER" id="PTHR35910:SF6">
    <property type="entry name" value="2EXR DOMAIN-CONTAINING PROTEIN"/>
    <property type="match status" value="1"/>
</dbReference>
<keyword evidence="4" id="KW-1185">Reference proteome</keyword>
<evidence type="ECO:0000259" key="2">
    <source>
        <dbReference type="Pfam" id="PF20150"/>
    </source>
</evidence>
<dbReference type="InterPro" id="IPR045518">
    <property type="entry name" value="2EXR"/>
</dbReference>
<feature type="domain" description="2EXR" evidence="2">
    <location>
        <begin position="45"/>
        <end position="133"/>
    </location>
</feature>
<proteinExistence type="predicted"/>
<dbReference type="Proteomes" id="UP001595075">
    <property type="component" value="Unassembled WGS sequence"/>
</dbReference>
<protein>
    <recommendedName>
        <fullName evidence="2">2EXR domain-containing protein</fullName>
    </recommendedName>
</protein>
<dbReference type="Pfam" id="PF20150">
    <property type="entry name" value="2EXR"/>
    <property type="match status" value="1"/>
</dbReference>
<evidence type="ECO:0000313" key="3">
    <source>
        <dbReference type="EMBL" id="KAL2072983.1"/>
    </source>
</evidence>
<reference evidence="3 4" key="1">
    <citation type="journal article" date="2024" name="Commun. Biol.">
        <title>Comparative genomic analysis of thermophilic fungi reveals convergent evolutionary adaptations and gene losses.</title>
        <authorList>
            <person name="Steindorff A.S."/>
            <person name="Aguilar-Pontes M.V."/>
            <person name="Robinson A.J."/>
            <person name="Andreopoulos B."/>
            <person name="LaButti K."/>
            <person name="Kuo A."/>
            <person name="Mondo S."/>
            <person name="Riley R."/>
            <person name="Otillar R."/>
            <person name="Haridas S."/>
            <person name="Lipzen A."/>
            <person name="Grimwood J."/>
            <person name="Schmutz J."/>
            <person name="Clum A."/>
            <person name="Reid I.D."/>
            <person name="Moisan M.C."/>
            <person name="Butler G."/>
            <person name="Nguyen T.T.M."/>
            <person name="Dewar K."/>
            <person name="Conant G."/>
            <person name="Drula E."/>
            <person name="Henrissat B."/>
            <person name="Hansel C."/>
            <person name="Singer S."/>
            <person name="Hutchinson M.I."/>
            <person name="de Vries R.P."/>
            <person name="Natvig D.O."/>
            <person name="Powell A.J."/>
            <person name="Tsang A."/>
            <person name="Grigoriev I.V."/>
        </authorList>
    </citation>
    <scope>NUCLEOTIDE SEQUENCE [LARGE SCALE GENOMIC DNA]</scope>
    <source>
        <strain evidence="3 4">CBS 494.80</strain>
    </source>
</reference>
<organism evidence="3 4">
    <name type="scientific">Oculimacula yallundae</name>
    <dbReference type="NCBI Taxonomy" id="86028"/>
    <lineage>
        <taxon>Eukaryota</taxon>
        <taxon>Fungi</taxon>
        <taxon>Dikarya</taxon>
        <taxon>Ascomycota</taxon>
        <taxon>Pezizomycotina</taxon>
        <taxon>Leotiomycetes</taxon>
        <taxon>Helotiales</taxon>
        <taxon>Ploettnerulaceae</taxon>
        <taxon>Oculimacula</taxon>
    </lineage>
</organism>
<feature type="region of interest" description="Disordered" evidence="1">
    <location>
        <begin position="1"/>
        <end position="20"/>
    </location>
</feature>